<dbReference type="EMBL" id="CACRSJ010000104">
    <property type="protein sequence ID" value="VYS47417.1"/>
    <property type="molecule type" value="Genomic_DNA"/>
</dbReference>
<evidence type="ECO:0000313" key="9">
    <source>
        <dbReference type="Proteomes" id="UP000434276"/>
    </source>
</evidence>
<evidence type="ECO:0000313" key="8">
    <source>
        <dbReference type="Proteomes" id="UP000426265"/>
    </source>
</evidence>
<reference evidence="7" key="1">
    <citation type="journal article" date="2016" name="Proc. Natl. Acad. Sci. U.S.A.">
        <title>Chromosome-level assembly of Arabidopsis thaliana Ler reveals the extent of translocation and inversion polymorphisms.</title>
        <authorList>
            <person name="Zapata L."/>
            <person name="Ding J."/>
            <person name="Willing E.M."/>
            <person name="Hartwig B."/>
            <person name="Bezdan D."/>
            <person name="Jiao W.B."/>
            <person name="Patel V."/>
            <person name="Velikkakam James G."/>
            <person name="Koornneef M."/>
            <person name="Ossowski S."/>
            <person name="Schneeberger K."/>
        </authorList>
    </citation>
    <scope>NUCLEOTIDE SEQUENCE [LARGE SCALE GENOMIC DNA]</scope>
    <source>
        <strain evidence="7">cv. Landsberg erecta</strain>
    </source>
</reference>
<dbReference type="Proteomes" id="UP000078284">
    <property type="component" value="Chromosome 1"/>
</dbReference>
<organism evidence="5 7">
    <name type="scientific">Arabidopsis thaliana</name>
    <name type="common">Mouse-ear cress</name>
    <dbReference type="NCBI Taxonomy" id="3702"/>
    <lineage>
        <taxon>Eukaryota</taxon>
        <taxon>Viridiplantae</taxon>
        <taxon>Streptophyta</taxon>
        <taxon>Embryophyta</taxon>
        <taxon>Tracheophyta</taxon>
        <taxon>Spermatophyta</taxon>
        <taxon>Magnoliopsida</taxon>
        <taxon>eudicotyledons</taxon>
        <taxon>Gunneridae</taxon>
        <taxon>Pentapetalae</taxon>
        <taxon>rosids</taxon>
        <taxon>malvids</taxon>
        <taxon>Brassicales</taxon>
        <taxon>Brassicaceae</taxon>
        <taxon>Camelineae</taxon>
        <taxon>Arabidopsis</taxon>
    </lineage>
</organism>
<reference evidence="5" key="2">
    <citation type="submission" date="2016-03" db="EMBL/GenBank/DDBJ databases">
        <title>Full-length assembly of Arabidopsis thaliana Ler reveals the complement of translocations and inversions.</title>
        <authorList>
            <person name="Zapata L."/>
            <person name="Schneeberger K."/>
            <person name="Ossowski S."/>
        </authorList>
    </citation>
    <scope>NUCLEOTIDE SEQUENCE [LARGE SCALE GENOMIC DNA]</scope>
    <source>
        <tissue evidence="5">Leaf</tissue>
    </source>
</reference>
<protein>
    <submittedName>
        <fullName evidence="4">(thale cress) hypothetical protein</fullName>
    </submittedName>
</protein>
<dbReference type="InterPro" id="IPR040290">
    <property type="entry name" value="Prot_E6-like"/>
</dbReference>
<feature type="compositionally biased region" description="Polar residues" evidence="1">
    <location>
        <begin position="113"/>
        <end position="126"/>
    </location>
</feature>
<dbReference type="ExpressionAtlas" id="A0A178W990">
    <property type="expression patterns" value="baseline and differential"/>
</dbReference>
<sequence length="333" mass="39413">MAFSTRGSLLFFFTTLVLLSTQIHARDSYFFGKFHRESPKDQNPNSFIPLETSEKTTVEESVLNKKEQEQDPTFVPESGNGYGLYGHETTYNNNNDNKEEFNNNNKNDEKVNSKTFSTPSLSETEESFNNYEENYPKKTENYGTNGYNNEEFNNNNNKYDANFKEEFNNNKYDENYAKEEFNNNNNNYNYKYDENVKEESFPENNEDNKKNVYNSNAYGTELERETPYKGYSHNLERQGMSDTRFMEKGSYYYDLYNDRNHGHYYRKSHSKSPAGYYSSPATETNYEQQSYSYGNNNEENSFKDPYNSKWEKNLMNEQPEEFVEEQGTNQFKP</sequence>
<keyword evidence="2" id="KW-0732">Signal</keyword>
<evidence type="ECO:0000256" key="1">
    <source>
        <dbReference type="SAM" id="MobiDB-lite"/>
    </source>
</evidence>
<reference evidence="4 10" key="4">
    <citation type="submission" date="2020-09" db="EMBL/GenBank/DDBJ databases">
        <authorList>
            <person name="Ashkenazy H."/>
        </authorList>
    </citation>
    <scope>NUCLEOTIDE SEQUENCE [LARGE SCALE GENOMIC DNA]</scope>
    <source>
        <strain evidence="10">cv. Cdm-0</strain>
    </source>
</reference>
<feature type="region of interest" description="Disordered" evidence="1">
    <location>
        <begin position="198"/>
        <end position="224"/>
    </location>
</feature>
<evidence type="ECO:0000313" key="3">
    <source>
        <dbReference type="EMBL" id="CAA0250760.1"/>
    </source>
</evidence>
<evidence type="ECO:0000313" key="4">
    <source>
        <dbReference type="EMBL" id="CAD5313918.1"/>
    </source>
</evidence>
<dbReference type="EMBL" id="CACSHJ010000087">
    <property type="protein sequence ID" value="CAA0250760.1"/>
    <property type="molecule type" value="Genomic_DNA"/>
</dbReference>
<dbReference type="Proteomes" id="UP000434276">
    <property type="component" value="Unassembled WGS sequence"/>
</dbReference>
<feature type="region of interest" description="Disordered" evidence="1">
    <location>
        <begin position="90"/>
        <end position="126"/>
    </location>
</feature>
<evidence type="ECO:0000313" key="5">
    <source>
        <dbReference type="EMBL" id="OAP14105.1"/>
    </source>
</evidence>
<dbReference type="PANTHER" id="PTHR35274">
    <property type="entry name" value="E6-LIKE PROTEIN"/>
    <property type="match status" value="1"/>
</dbReference>
<dbReference type="PANTHER" id="PTHR35274:SF6">
    <property type="entry name" value="F3M18.16"/>
    <property type="match status" value="1"/>
</dbReference>
<reference evidence="3 9" key="3">
    <citation type="submission" date="2019-12" db="EMBL/GenBank/DDBJ databases">
        <authorList>
            <person name="Jiao W.-B."/>
            <person name="Schneeberger K."/>
        </authorList>
    </citation>
    <scope>NUCLEOTIDE SEQUENCE [LARGE SCALE GENOMIC DNA]</scope>
    <source>
        <strain evidence="8">cv. An-1</strain>
        <strain evidence="9">cv. C24</strain>
    </source>
</reference>
<evidence type="ECO:0000313" key="7">
    <source>
        <dbReference type="Proteomes" id="UP000078284"/>
    </source>
</evidence>
<accession>A0A178W990</accession>
<dbReference type="OrthoDB" id="1306371at2759"/>
<dbReference type="EMBL" id="LR881466">
    <property type="protein sequence ID" value="CAD5313918.1"/>
    <property type="molecule type" value="Genomic_DNA"/>
</dbReference>
<feature type="compositionally biased region" description="Basic and acidic residues" evidence="1">
    <location>
        <begin position="96"/>
        <end position="112"/>
    </location>
</feature>
<dbReference type="Proteomes" id="UP000426265">
    <property type="component" value="Unassembled WGS sequence"/>
</dbReference>
<accession>A0A5S9W6Q7</accession>
<feature type="compositionally biased region" description="Basic and acidic residues" evidence="1">
    <location>
        <begin position="198"/>
        <end position="210"/>
    </location>
</feature>
<dbReference type="EMBL" id="LUHQ01000001">
    <property type="protein sequence ID" value="OAP14105.1"/>
    <property type="molecule type" value="Genomic_DNA"/>
</dbReference>
<gene>
    <name evidence="5" type="ordered locus">AXX17_At1g28870</name>
    <name evidence="6" type="ORF">AN1_LOCUS2909</name>
    <name evidence="4" type="ORF">AT9943_LOCUS2395</name>
    <name evidence="3" type="ORF">C24_LOCUS2812</name>
</gene>
<dbReference type="AlphaFoldDB" id="A0A178W990"/>
<proteinExistence type="predicted"/>
<evidence type="ECO:0000313" key="6">
    <source>
        <dbReference type="EMBL" id="VYS47417.1"/>
    </source>
</evidence>
<evidence type="ECO:0000313" key="10">
    <source>
        <dbReference type="Proteomes" id="UP000516314"/>
    </source>
</evidence>
<feature type="chain" id="PRO_5036010175" evidence="2">
    <location>
        <begin position="26"/>
        <end position="333"/>
    </location>
</feature>
<feature type="signal peptide" evidence="2">
    <location>
        <begin position="1"/>
        <end position="25"/>
    </location>
</feature>
<evidence type="ECO:0000256" key="2">
    <source>
        <dbReference type="SAM" id="SignalP"/>
    </source>
</evidence>
<name>A0A178W990_ARATH</name>
<dbReference type="Proteomes" id="UP000516314">
    <property type="component" value="Chromosome 1"/>
</dbReference>